<feature type="region of interest" description="Disordered" evidence="1">
    <location>
        <begin position="1"/>
        <end position="35"/>
    </location>
</feature>
<evidence type="ECO:0000313" key="2">
    <source>
        <dbReference type="EMBL" id="GBM84817.1"/>
    </source>
</evidence>
<dbReference type="AlphaFoldDB" id="A0A4Y2J3Y7"/>
<dbReference type="Proteomes" id="UP000499080">
    <property type="component" value="Unassembled WGS sequence"/>
</dbReference>
<keyword evidence="3" id="KW-1185">Reference proteome</keyword>
<protein>
    <recommendedName>
        <fullName evidence="4">Jerky-like</fullName>
    </recommendedName>
</protein>
<comment type="caution">
    <text evidence="2">The sequence shown here is derived from an EMBL/GenBank/DDBJ whole genome shotgun (WGS) entry which is preliminary data.</text>
</comment>
<evidence type="ECO:0008006" key="4">
    <source>
        <dbReference type="Google" id="ProtNLM"/>
    </source>
</evidence>
<name>A0A4Y2J3Y7_ARAVE</name>
<gene>
    <name evidence="2" type="ORF">AVEN_47761_1</name>
</gene>
<sequence>MSERRNVCTTTLHKSWREILPPEQPNDENEASDDKSLLSLAQTLPVSETLTEKDIAEWMNADEQQEITDIMIADMAENRQQESSDDEKYVNQKKITHSEGLGSIGKTIQYIEQQEEATPIILMTLTKWRNTAAQKRLSSQKQKK</sequence>
<organism evidence="2 3">
    <name type="scientific">Araneus ventricosus</name>
    <name type="common">Orbweaver spider</name>
    <name type="synonym">Epeira ventricosa</name>
    <dbReference type="NCBI Taxonomy" id="182803"/>
    <lineage>
        <taxon>Eukaryota</taxon>
        <taxon>Metazoa</taxon>
        <taxon>Ecdysozoa</taxon>
        <taxon>Arthropoda</taxon>
        <taxon>Chelicerata</taxon>
        <taxon>Arachnida</taxon>
        <taxon>Araneae</taxon>
        <taxon>Araneomorphae</taxon>
        <taxon>Entelegynae</taxon>
        <taxon>Araneoidea</taxon>
        <taxon>Araneidae</taxon>
        <taxon>Araneus</taxon>
    </lineage>
</organism>
<proteinExistence type="predicted"/>
<reference evidence="2 3" key="1">
    <citation type="journal article" date="2019" name="Sci. Rep.">
        <title>Orb-weaving spider Araneus ventricosus genome elucidates the spidroin gene catalogue.</title>
        <authorList>
            <person name="Kono N."/>
            <person name="Nakamura H."/>
            <person name="Ohtoshi R."/>
            <person name="Moran D.A.P."/>
            <person name="Shinohara A."/>
            <person name="Yoshida Y."/>
            <person name="Fujiwara M."/>
            <person name="Mori M."/>
            <person name="Tomita M."/>
            <person name="Arakawa K."/>
        </authorList>
    </citation>
    <scope>NUCLEOTIDE SEQUENCE [LARGE SCALE GENOMIC DNA]</scope>
</reference>
<evidence type="ECO:0000256" key="1">
    <source>
        <dbReference type="SAM" id="MobiDB-lite"/>
    </source>
</evidence>
<evidence type="ECO:0000313" key="3">
    <source>
        <dbReference type="Proteomes" id="UP000499080"/>
    </source>
</evidence>
<accession>A0A4Y2J3Y7</accession>
<dbReference type="EMBL" id="BGPR01003188">
    <property type="protein sequence ID" value="GBM84817.1"/>
    <property type="molecule type" value="Genomic_DNA"/>
</dbReference>